<gene>
    <name evidence="1" type="ORF">PHET_01261</name>
</gene>
<name>A0A8J4WJE5_9TREM</name>
<sequence>MNKSTLLNIVQSTQCAQLDYFSTTHIRDENNDGDVIDEQRTRPDLYCSTPCSEGTTSIQDWLSNLVYESATSAYSEQLTKDNDSSLSSVVQSESIFDSFDSFGKPDYLQVNTKDDQKPDLCWNSYHSCMKEISPQGNSLSTANSNLMSYPYSEFLSNYGSVHPHLRSGGPLCSQQEVVRSICDNNRYSMTLQSSNIKYTVDQEHNASAHQASEHQRHSDKLPYIVRNTPSQQQHVAPFPPNDHIFGGFTCNDQAAVSGTLSYTNEWNHLDAGFNGRKRDPHLDRCESFGRRNPLDYSTSSHYSSPSCSEQMRLDTRYYPITADPFNLSDSPYTWQVPQSSARAVTKKKFDNNYFDVQSKCGVTNTSAGLTVCALGTPNGTSDSSQKIVDSGIHTPLSNFTTENCMTSTKPDHSSDQLGKSYLNKIIRSYSNGLCACAHYKLTVLIMSPKED</sequence>
<evidence type="ECO:0000313" key="2">
    <source>
        <dbReference type="Proteomes" id="UP000748531"/>
    </source>
</evidence>
<keyword evidence="2" id="KW-1185">Reference proteome</keyword>
<dbReference type="OrthoDB" id="6271874at2759"/>
<dbReference type="Proteomes" id="UP000748531">
    <property type="component" value="Unassembled WGS sequence"/>
</dbReference>
<organism evidence="1 2">
    <name type="scientific">Paragonimus heterotremus</name>
    <dbReference type="NCBI Taxonomy" id="100268"/>
    <lineage>
        <taxon>Eukaryota</taxon>
        <taxon>Metazoa</taxon>
        <taxon>Spiralia</taxon>
        <taxon>Lophotrochozoa</taxon>
        <taxon>Platyhelminthes</taxon>
        <taxon>Trematoda</taxon>
        <taxon>Digenea</taxon>
        <taxon>Plagiorchiida</taxon>
        <taxon>Troglotremata</taxon>
        <taxon>Troglotrematidae</taxon>
        <taxon>Paragonimus</taxon>
    </lineage>
</organism>
<protein>
    <submittedName>
        <fullName evidence="1">Uncharacterized protein</fullName>
    </submittedName>
</protein>
<dbReference type="EMBL" id="LUCH01000394">
    <property type="protein sequence ID" value="KAF5405263.1"/>
    <property type="molecule type" value="Genomic_DNA"/>
</dbReference>
<comment type="caution">
    <text evidence="1">The sequence shown here is derived from an EMBL/GenBank/DDBJ whole genome shotgun (WGS) entry which is preliminary data.</text>
</comment>
<proteinExistence type="predicted"/>
<accession>A0A8J4WJE5</accession>
<reference evidence="1" key="1">
    <citation type="submission" date="2019-05" db="EMBL/GenBank/DDBJ databases">
        <title>Annotation for the trematode Paragonimus heterotremus.</title>
        <authorList>
            <person name="Choi Y.-J."/>
        </authorList>
    </citation>
    <scope>NUCLEOTIDE SEQUENCE</scope>
    <source>
        <strain evidence="1">LC</strain>
    </source>
</reference>
<evidence type="ECO:0000313" key="1">
    <source>
        <dbReference type="EMBL" id="KAF5405263.1"/>
    </source>
</evidence>
<dbReference type="AlphaFoldDB" id="A0A8J4WJE5"/>